<evidence type="ECO:0000256" key="3">
    <source>
        <dbReference type="SAM" id="MobiDB-lite"/>
    </source>
</evidence>
<feature type="compositionally biased region" description="Basic and acidic residues" evidence="3">
    <location>
        <begin position="933"/>
        <end position="953"/>
    </location>
</feature>
<evidence type="ECO:0000256" key="1">
    <source>
        <dbReference type="ARBA" id="ARBA00022443"/>
    </source>
</evidence>
<feature type="compositionally biased region" description="Polar residues" evidence="3">
    <location>
        <begin position="66"/>
        <end position="77"/>
    </location>
</feature>
<feature type="region of interest" description="Disordered" evidence="3">
    <location>
        <begin position="696"/>
        <end position="715"/>
    </location>
</feature>
<evidence type="ECO:0000256" key="2">
    <source>
        <dbReference type="PROSITE-ProRule" id="PRU00192"/>
    </source>
</evidence>
<feature type="compositionally biased region" description="Basic and acidic residues" evidence="3">
    <location>
        <begin position="1245"/>
        <end position="1254"/>
    </location>
</feature>
<feature type="region of interest" description="Disordered" evidence="3">
    <location>
        <begin position="742"/>
        <end position="766"/>
    </location>
</feature>
<dbReference type="Pfam" id="PF07653">
    <property type="entry name" value="SH3_2"/>
    <property type="match status" value="1"/>
</dbReference>
<feature type="compositionally biased region" description="Low complexity" evidence="3">
    <location>
        <begin position="630"/>
        <end position="683"/>
    </location>
</feature>
<feature type="domain" description="SH3" evidence="4">
    <location>
        <begin position="1169"/>
        <end position="1232"/>
    </location>
</feature>
<protein>
    <recommendedName>
        <fullName evidence="4">SH3 domain-containing protein</fullName>
    </recommendedName>
</protein>
<dbReference type="PROSITE" id="PS50002">
    <property type="entry name" value="SH3"/>
    <property type="match status" value="1"/>
</dbReference>
<feature type="compositionally biased region" description="Polar residues" evidence="3">
    <location>
        <begin position="403"/>
        <end position="413"/>
    </location>
</feature>
<feature type="compositionally biased region" description="Low complexity" evidence="3">
    <location>
        <begin position="101"/>
        <end position="152"/>
    </location>
</feature>
<feature type="compositionally biased region" description="Low complexity" evidence="3">
    <location>
        <begin position="748"/>
        <end position="766"/>
    </location>
</feature>
<dbReference type="AlphaFoldDB" id="A0A1Y2AD39"/>
<feature type="compositionally biased region" description="Low complexity" evidence="3">
    <location>
        <begin position="382"/>
        <end position="397"/>
    </location>
</feature>
<dbReference type="InterPro" id="IPR001452">
    <property type="entry name" value="SH3_domain"/>
</dbReference>
<proteinExistence type="predicted"/>
<feature type="compositionally biased region" description="Low complexity" evidence="3">
    <location>
        <begin position="308"/>
        <end position="341"/>
    </location>
</feature>
<comment type="caution">
    <text evidence="5">The sequence shown here is derived from an EMBL/GenBank/DDBJ whole genome shotgun (WGS) entry which is preliminary data.</text>
</comment>
<dbReference type="InterPro" id="IPR036028">
    <property type="entry name" value="SH3-like_dom_sf"/>
</dbReference>
<name>A0A1Y2AD39_9FUNG</name>
<feature type="compositionally biased region" description="Basic residues" evidence="3">
    <location>
        <begin position="80"/>
        <end position="97"/>
    </location>
</feature>
<evidence type="ECO:0000313" key="6">
    <source>
        <dbReference type="Proteomes" id="UP000193920"/>
    </source>
</evidence>
<dbReference type="SUPFAM" id="SSF50044">
    <property type="entry name" value="SH3-domain"/>
    <property type="match status" value="1"/>
</dbReference>
<feature type="region of interest" description="Disordered" evidence="3">
    <location>
        <begin position="608"/>
        <end position="687"/>
    </location>
</feature>
<feature type="region of interest" description="Disordered" evidence="3">
    <location>
        <begin position="1232"/>
        <end position="1254"/>
    </location>
</feature>
<feature type="compositionally biased region" description="Low complexity" evidence="3">
    <location>
        <begin position="785"/>
        <end position="806"/>
    </location>
</feature>
<keyword evidence="1 2" id="KW-0728">SH3 domain</keyword>
<feature type="compositionally biased region" description="Low complexity" evidence="3">
    <location>
        <begin position="209"/>
        <end position="221"/>
    </location>
</feature>
<dbReference type="SMART" id="SM00326">
    <property type="entry name" value="SH3"/>
    <property type="match status" value="1"/>
</dbReference>
<feature type="compositionally biased region" description="Low complexity" evidence="3">
    <location>
        <begin position="278"/>
        <end position="298"/>
    </location>
</feature>
<dbReference type="STRING" id="1754190.A0A1Y2AD39"/>
<dbReference type="Proteomes" id="UP000193920">
    <property type="component" value="Unassembled WGS sequence"/>
</dbReference>
<reference evidence="5 6" key="1">
    <citation type="submission" date="2016-08" db="EMBL/GenBank/DDBJ databases">
        <title>A Parts List for Fungal Cellulosomes Revealed by Comparative Genomics.</title>
        <authorList>
            <consortium name="DOE Joint Genome Institute"/>
            <person name="Haitjema C.H."/>
            <person name="Gilmore S.P."/>
            <person name="Henske J.K."/>
            <person name="Solomon K.V."/>
            <person name="De Groot R."/>
            <person name="Kuo A."/>
            <person name="Mondo S.J."/>
            <person name="Salamov A.A."/>
            <person name="Labutti K."/>
            <person name="Zhao Z."/>
            <person name="Chiniquy J."/>
            <person name="Barry K."/>
            <person name="Brewer H.M."/>
            <person name="Purvine S.O."/>
            <person name="Wright A.T."/>
            <person name="Boxma B."/>
            <person name="Van Alen T."/>
            <person name="Hackstein J.H."/>
            <person name="Baker S.E."/>
            <person name="Grigoriev I.V."/>
            <person name="O'Malley M.A."/>
        </authorList>
    </citation>
    <scope>NUCLEOTIDE SEQUENCE [LARGE SCALE GENOMIC DNA]</scope>
    <source>
        <strain evidence="5 6">G1</strain>
    </source>
</reference>
<dbReference type="Gene3D" id="2.30.30.40">
    <property type="entry name" value="SH3 Domains"/>
    <property type="match status" value="1"/>
</dbReference>
<evidence type="ECO:0000313" key="5">
    <source>
        <dbReference type="EMBL" id="ORY20468.1"/>
    </source>
</evidence>
<organism evidence="5 6">
    <name type="scientific">Neocallimastix californiae</name>
    <dbReference type="NCBI Taxonomy" id="1754190"/>
    <lineage>
        <taxon>Eukaryota</taxon>
        <taxon>Fungi</taxon>
        <taxon>Fungi incertae sedis</taxon>
        <taxon>Chytridiomycota</taxon>
        <taxon>Chytridiomycota incertae sedis</taxon>
        <taxon>Neocallimastigomycetes</taxon>
        <taxon>Neocallimastigales</taxon>
        <taxon>Neocallimastigaceae</taxon>
        <taxon>Neocallimastix</taxon>
    </lineage>
</organism>
<accession>A0A1Y2AD39</accession>
<feature type="compositionally biased region" description="Low complexity" evidence="3">
    <location>
        <begin position="40"/>
        <end position="60"/>
    </location>
</feature>
<feature type="region of interest" description="Disordered" evidence="3">
    <location>
        <begin position="238"/>
        <end position="480"/>
    </location>
</feature>
<dbReference type="EMBL" id="MCOG01000289">
    <property type="protein sequence ID" value="ORY20468.1"/>
    <property type="molecule type" value="Genomic_DNA"/>
</dbReference>
<feature type="region of interest" description="Disordered" evidence="3">
    <location>
        <begin position="1"/>
        <end position="221"/>
    </location>
</feature>
<feature type="compositionally biased region" description="Low complexity" evidence="3">
    <location>
        <begin position="425"/>
        <end position="448"/>
    </location>
</feature>
<sequence length="1254" mass="139962">MSSLDNNMVKENDFIQNSSGRKISNVSSFNNFEGGKNEASLTLNSNPNSNLNLSPYNNNNELKKGSNGSINTTSKPSSPKGRKKNNSFKQHSHAHSKSRSDGSSLDSLNNSNPNLHHPRRSQNNSFSKNSSNISNYNTINPPSPYYFNPPNENRFKNNGDDGDGANNREDKRNTSLHAMVLKNKKSPSNNTITPPPSNINIKDTRMEMNPSSDKLSSNQSNSIVSKAKYQYESLSITNGNNIDNNGFPQRSPAYKSKSKWTGYPFSKPYNPGPNSFINNNNSNGNGNDNDNGNSTSNDNDNRNDKNDYNNYNNSNSNNNYNYYNNKNYNNYSNNNNNYGNNKPKVNTSISSFKSSPLKSPRTPLSGYGKSKTSSPLIKIQTDEQIQTQNQNQDQNQKQPPPSAQRNSGSNQAFQRRYTFKNKSKSFTTGFTGTSGSPTFNSSPTSAGNNFGGYGRRRSSGSSNNKRGNQEFDNGDGYYSGGGGNGGYRGGRKGSYGNNGGNLNYKFNSNANANGLTINTSKKLIMNKDGDQFLEREFFTSPLPSSTPNSGLPYSMYSAYPASPYSYSSYQNQNGNNGNNRNNNNRFFSEIDYTTTQNTRKEWIRKVHMQNDGGYPSPSKGTAPNYYKKINNTNNSPNYNNNNYYNKNKNNKNNTFVNNNNNNNNSNNNTNSNNNDNRSGNDNNQIGSFESLYDRINPSELTGNSKANTIDMEGGIKPSMVKQMKNNGRDLKETFLDFQNTRSQNHQATNSNSNSGTTTTTTTTTTKNTTVNSNFALCRLNFERLSNPNLTNTNGNGKNNNNSNSNRSGRKISKGFISSYIYDNGSGEYFMKHSRSLPFEHQPTSDSLSMVKRPSLMFTDFSSSHSNLYNTTAMTMVPIRNKRSYKIAQLLQFFENVQCASDTALGPYRENDLYSTTEKTLDESKNDEEELETEAEKAETKEEADIETEVEKMNTQDQEGQLFDIKMNIETKKLDDSIIDLISGERKPIDFSIKAHSCSKLNEILEKKDDRAQTVEKRNLKNTPSLPNINKELITEIFNSLLLDEQNQHRSGGGRLGSVSVSAVGSNVKINGMMILEDDPQNKIKKREKYLSGMSNIKNIGYTSYHIKKPSIDNNTACAQADIVNNSNMHTLKGFLTSKNKKKRIYESIEKLFEGESSSVPNDEPKNIGAPKFIGVALQSFSGSTNSKSKQALKFKENDVLEIFLEKDDKYYYGKLNGQGGWFPKSYVSVKSKSIDEDNSNNNDSTDNKNNETIN</sequence>
<dbReference type="OrthoDB" id="2163247at2759"/>
<feature type="compositionally biased region" description="Polar residues" evidence="3">
    <location>
        <begin position="698"/>
        <end position="707"/>
    </location>
</feature>
<keyword evidence="6" id="KW-1185">Reference proteome</keyword>
<gene>
    <name evidence="5" type="ORF">LY90DRAFT_707853</name>
</gene>
<feature type="compositionally biased region" description="Polar residues" evidence="3">
    <location>
        <begin position="238"/>
        <end position="248"/>
    </location>
</feature>
<feature type="compositionally biased region" description="Low complexity" evidence="3">
    <location>
        <begin position="348"/>
        <end position="360"/>
    </location>
</feature>
<evidence type="ECO:0000259" key="4">
    <source>
        <dbReference type="PROSITE" id="PS50002"/>
    </source>
</evidence>
<feature type="region of interest" description="Disordered" evidence="3">
    <location>
        <begin position="785"/>
        <end position="809"/>
    </location>
</feature>
<feature type="region of interest" description="Disordered" evidence="3">
    <location>
        <begin position="913"/>
        <end position="955"/>
    </location>
</feature>
<feature type="compositionally biased region" description="Polar residues" evidence="3">
    <location>
        <begin position="14"/>
        <end position="31"/>
    </location>
</feature>